<dbReference type="AlphaFoldDB" id="A0A432WCK1"/>
<evidence type="ECO:0000256" key="2">
    <source>
        <dbReference type="ARBA" id="ARBA00011738"/>
    </source>
</evidence>
<dbReference type="InterPro" id="IPR028883">
    <property type="entry name" value="tRNA_aden_deaminase"/>
</dbReference>
<dbReference type="GO" id="GO:0052717">
    <property type="term" value="F:tRNA-specific adenosine-34 deaminase activity"/>
    <property type="evidence" value="ECO:0007669"/>
    <property type="project" value="UniProtKB-UniRule"/>
</dbReference>
<dbReference type="InterPro" id="IPR058535">
    <property type="entry name" value="MafB19-deam"/>
</dbReference>
<feature type="active site" description="Proton donor" evidence="8">
    <location>
        <position position="54"/>
    </location>
</feature>
<dbReference type="PANTHER" id="PTHR11079">
    <property type="entry name" value="CYTOSINE DEAMINASE FAMILY MEMBER"/>
    <property type="match status" value="1"/>
</dbReference>
<comment type="caution">
    <text evidence="10">The sequence shown here is derived from an EMBL/GenBank/DDBJ whole genome shotgun (WGS) entry which is preliminary data.</text>
</comment>
<dbReference type="RefSeq" id="WP_126799686.1">
    <property type="nucleotide sequence ID" value="NZ_PIPO01000006.1"/>
</dbReference>
<evidence type="ECO:0000256" key="8">
    <source>
        <dbReference type="HAMAP-Rule" id="MF_00972"/>
    </source>
</evidence>
<protein>
    <recommendedName>
        <fullName evidence="8">tRNA-specific adenosine deaminase</fullName>
        <ecNumber evidence="8">3.5.4.33</ecNumber>
    </recommendedName>
</protein>
<keyword evidence="6 8" id="KW-0862">Zinc</keyword>
<keyword evidence="4 8" id="KW-0479">Metal-binding</keyword>
<feature type="binding site" evidence="8">
    <location>
        <position position="52"/>
    </location>
    <ligand>
        <name>Zn(2+)</name>
        <dbReference type="ChEBI" id="CHEBI:29105"/>
        <note>catalytic</note>
    </ligand>
</feature>
<feature type="domain" description="CMP/dCMP-type deaminase" evidence="9">
    <location>
        <begin position="1"/>
        <end position="128"/>
    </location>
</feature>
<name>A0A432WCK1_9GAMM</name>
<organism evidence="10 11">
    <name type="scientific">Aliidiomarina soli</name>
    <dbReference type="NCBI Taxonomy" id="1928574"/>
    <lineage>
        <taxon>Bacteria</taxon>
        <taxon>Pseudomonadati</taxon>
        <taxon>Pseudomonadota</taxon>
        <taxon>Gammaproteobacteria</taxon>
        <taxon>Alteromonadales</taxon>
        <taxon>Idiomarinaceae</taxon>
        <taxon>Aliidiomarina</taxon>
    </lineage>
</organism>
<dbReference type="InterPro" id="IPR016192">
    <property type="entry name" value="APOBEC/CMP_deaminase_Zn-bd"/>
</dbReference>
<gene>
    <name evidence="8" type="primary">tadA</name>
    <name evidence="10" type="ORF">CWE14_12520</name>
</gene>
<comment type="catalytic activity">
    <reaction evidence="7 8">
        <text>adenosine(34) in tRNA + H2O + H(+) = inosine(34) in tRNA + NH4(+)</text>
        <dbReference type="Rhea" id="RHEA:43168"/>
        <dbReference type="Rhea" id="RHEA-COMP:10373"/>
        <dbReference type="Rhea" id="RHEA-COMP:10374"/>
        <dbReference type="ChEBI" id="CHEBI:15377"/>
        <dbReference type="ChEBI" id="CHEBI:15378"/>
        <dbReference type="ChEBI" id="CHEBI:28938"/>
        <dbReference type="ChEBI" id="CHEBI:74411"/>
        <dbReference type="ChEBI" id="CHEBI:82852"/>
        <dbReference type="EC" id="3.5.4.33"/>
    </reaction>
</comment>
<dbReference type="GO" id="GO:0008270">
    <property type="term" value="F:zinc ion binding"/>
    <property type="evidence" value="ECO:0007669"/>
    <property type="project" value="UniProtKB-UniRule"/>
</dbReference>
<comment type="function">
    <text evidence="8">Catalyzes the deamination of adenosine to inosine at the wobble position 34 of tRNA(Arg2).</text>
</comment>
<dbReference type="HAMAP" id="MF_00972">
    <property type="entry name" value="tRNA_aden_deaminase"/>
    <property type="match status" value="1"/>
</dbReference>
<dbReference type="InterPro" id="IPR016193">
    <property type="entry name" value="Cytidine_deaminase-like"/>
</dbReference>
<evidence type="ECO:0000313" key="10">
    <source>
        <dbReference type="EMBL" id="RUO30200.1"/>
    </source>
</evidence>
<comment type="cofactor">
    <cofactor evidence="8">
        <name>Zn(2+)</name>
        <dbReference type="ChEBI" id="CHEBI:29105"/>
    </cofactor>
    <text evidence="8">Binds 1 zinc ion per subunit.</text>
</comment>
<evidence type="ECO:0000256" key="6">
    <source>
        <dbReference type="ARBA" id="ARBA00022833"/>
    </source>
</evidence>
<comment type="subunit">
    <text evidence="2 8">Homodimer.</text>
</comment>
<dbReference type="EC" id="3.5.4.33" evidence="8"/>
<dbReference type="InterPro" id="IPR002125">
    <property type="entry name" value="CMP_dCMP_dom"/>
</dbReference>
<dbReference type="Pfam" id="PF14437">
    <property type="entry name" value="MafB19-deam"/>
    <property type="match status" value="1"/>
</dbReference>
<dbReference type="SUPFAM" id="SSF53927">
    <property type="entry name" value="Cytidine deaminase-like"/>
    <property type="match status" value="1"/>
</dbReference>
<dbReference type="Gene3D" id="3.40.140.10">
    <property type="entry name" value="Cytidine Deaminase, domain 2"/>
    <property type="match status" value="1"/>
</dbReference>
<keyword evidence="11" id="KW-1185">Reference proteome</keyword>
<evidence type="ECO:0000256" key="4">
    <source>
        <dbReference type="ARBA" id="ARBA00022723"/>
    </source>
</evidence>
<dbReference type="Proteomes" id="UP000287823">
    <property type="component" value="Unassembled WGS sequence"/>
</dbReference>
<dbReference type="EMBL" id="PIPO01000006">
    <property type="protein sequence ID" value="RUO30200.1"/>
    <property type="molecule type" value="Genomic_DNA"/>
</dbReference>
<dbReference type="PANTHER" id="PTHR11079:SF202">
    <property type="entry name" value="TRNA-SPECIFIC ADENOSINE DEAMINASE"/>
    <property type="match status" value="1"/>
</dbReference>
<keyword evidence="5 8" id="KW-0378">Hydrolase</keyword>
<sequence>MQDDYYMQLALELADQAEAQGEVPVGAVMVHDGKIIGRGYNQVITLADPSAHAEMQALKEAAHYLQNYRVLDTTLYVTLEPCPMCAGALVHGRVKRLVYAAADLKTGACGSVFNLTQDPRLNHQLEVTAGLMAEPCAEKLSNFFRQRRAAKKALKKAARAYQSSSDSAGSDPSSS</sequence>
<evidence type="ECO:0000256" key="3">
    <source>
        <dbReference type="ARBA" id="ARBA00022694"/>
    </source>
</evidence>
<dbReference type="GO" id="GO:0002100">
    <property type="term" value="P:tRNA wobble adenosine to inosine editing"/>
    <property type="evidence" value="ECO:0007669"/>
    <property type="project" value="UniProtKB-UniRule"/>
</dbReference>
<feature type="binding site" evidence="8">
    <location>
        <position position="82"/>
    </location>
    <ligand>
        <name>Zn(2+)</name>
        <dbReference type="ChEBI" id="CHEBI:29105"/>
        <note>catalytic</note>
    </ligand>
</feature>
<evidence type="ECO:0000313" key="11">
    <source>
        <dbReference type="Proteomes" id="UP000287823"/>
    </source>
</evidence>
<dbReference type="PROSITE" id="PS51747">
    <property type="entry name" value="CYT_DCMP_DEAMINASES_2"/>
    <property type="match status" value="1"/>
</dbReference>
<feature type="binding site" evidence="8">
    <location>
        <position position="85"/>
    </location>
    <ligand>
        <name>Zn(2+)</name>
        <dbReference type="ChEBI" id="CHEBI:29105"/>
        <note>catalytic</note>
    </ligand>
</feature>
<evidence type="ECO:0000256" key="7">
    <source>
        <dbReference type="ARBA" id="ARBA00048045"/>
    </source>
</evidence>
<evidence type="ECO:0000256" key="1">
    <source>
        <dbReference type="ARBA" id="ARBA00010669"/>
    </source>
</evidence>
<dbReference type="PROSITE" id="PS00903">
    <property type="entry name" value="CYT_DCMP_DEAMINASES_1"/>
    <property type="match status" value="1"/>
</dbReference>
<dbReference type="CDD" id="cd01285">
    <property type="entry name" value="nucleoside_deaminase"/>
    <property type="match status" value="1"/>
</dbReference>
<evidence type="ECO:0000256" key="5">
    <source>
        <dbReference type="ARBA" id="ARBA00022801"/>
    </source>
</evidence>
<evidence type="ECO:0000259" key="9">
    <source>
        <dbReference type="PROSITE" id="PS51747"/>
    </source>
</evidence>
<proteinExistence type="inferred from homology"/>
<keyword evidence="3 8" id="KW-0819">tRNA processing</keyword>
<dbReference type="FunFam" id="3.40.140.10:FF:000005">
    <property type="entry name" value="tRNA-specific adenosine deaminase"/>
    <property type="match status" value="1"/>
</dbReference>
<accession>A0A432WCK1</accession>
<reference evidence="10 11" key="1">
    <citation type="journal article" date="2011" name="Front. Microbiol.">
        <title>Genomic signatures of strain selection and enhancement in Bacillus atrophaeus var. globigii, a historical biowarfare simulant.</title>
        <authorList>
            <person name="Gibbons H.S."/>
            <person name="Broomall S.M."/>
            <person name="McNew L.A."/>
            <person name="Daligault H."/>
            <person name="Chapman C."/>
            <person name="Bruce D."/>
            <person name="Karavis M."/>
            <person name="Krepps M."/>
            <person name="McGregor P.A."/>
            <person name="Hong C."/>
            <person name="Park K.H."/>
            <person name="Akmal A."/>
            <person name="Feldman A."/>
            <person name="Lin J.S."/>
            <person name="Chang W.E."/>
            <person name="Higgs B.W."/>
            <person name="Demirev P."/>
            <person name="Lindquist J."/>
            <person name="Liem A."/>
            <person name="Fochler E."/>
            <person name="Read T.D."/>
            <person name="Tapia R."/>
            <person name="Johnson S."/>
            <person name="Bishop-Lilly K.A."/>
            <person name="Detter C."/>
            <person name="Han C."/>
            <person name="Sozhamannan S."/>
            <person name="Rosenzweig C.N."/>
            <person name="Skowronski E.W."/>
        </authorList>
    </citation>
    <scope>NUCLEOTIDE SEQUENCE [LARGE SCALE GENOMIC DNA]</scope>
    <source>
        <strain evidence="10 11">Y4G10-17</strain>
    </source>
</reference>
<dbReference type="NCBIfam" id="NF008113">
    <property type="entry name" value="PRK10860.1"/>
    <property type="match status" value="1"/>
</dbReference>
<comment type="similarity">
    <text evidence="1">Belongs to the cytidine and deoxycytidylate deaminase family. ADAT2 subfamily.</text>
</comment>